<keyword evidence="3" id="KW-0472">Membrane</keyword>
<organism evidence="4 5">
    <name type="scientific">Parafrankia irregularis</name>
    <dbReference type="NCBI Taxonomy" id="795642"/>
    <lineage>
        <taxon>Bacteria</taxon>
        <taxon>Bacillati</taxon>
        <taxon>Actinomycetota</taxon>
        <taxon>Actinomycetes</taxon>
        <taxon>Frankiales</taxon>
        <taxon>Frankiaceae</taxon>
        <taxon>Parafrankia</taxon>
    </lineage>
</organism>
<proteinExistence type="inferred from homology"/>
<comment type="similarity">
    <text evidence="1">Belongs to the UPF0749 family.</text>
</comment>
<evidence type="ECO:0000313" key="5">
    <source>
        <dbReference type="Proteomes" id="UP000198802"/>
    </source>
</evidence>
<keyword evidence="3" id="KW-1133">Transmembrane helix</keyword>
<dbReference type="Proteomes" id="UP000198802">
    <property type="component" value="Unassembled WGS sequence"/>
</dbReference>
<dbReference type="AlphaFoldDB" id="A0A0S4QWW1"/>
<reference evidence="5" key="1">
    <citation type="submission" date="2015-11" db="EMBL/GenBank/DDBJ databases">
        <authorList>
            <person name="Varghese N."/>
        </authorList>
    </citation>
    <scope>NUCLEOTIDE SEQUENCE [LARGE SCALE GENOMIC DNA]</scope>
    <source>
        <strain evidence="5">DSM 45899</strain>
    </source>
</reference>
<dbReference type="Gene3D" id="3.30.70.1880">
    <property type="entry name" value="Protein of unknown function DUF881"/>
    <property type="match status" value="1"/>
</dbReference>
<dbReference type="RefSeq" id="WP_242666476.1">
    <property type="nucleotide sequence ID" value="NZ_FAOZ01000028.1"/>
</dbReference>
<dbReference type="Pfam" id="PF05949">
    <property type="entry name" value="DUF881"/>
    <property type="match status" value="1"/>
</dbReference>
<dbReference type="EMBL" id="FAOZ01000028">
    <property type="protein sequence ID" value="CUU59506.1"/>
    <property type="molecule type" value="Genomic_DNA"/>
</dbReference>
<dbReference type="InterPro" id="IPR010273">
    <property type="entry name" value="DUF881"/>
</dbReference>
<evidence type="ECO:0000256" key="1">
    <source>
        <dbReference type="ARBA" id="ARBA00009108"/>
    </source>
</evidence>
<sequence length="257" mass="26289">MTTDGVVGPAPPPPAPAVASPTVGNGTPGGGSRFRLVRLASILMLALLGFGVTVVIRSADSADHLARVRPDELASRLDSLSIGGQRLQVEASGLQETRAALADDGRAQAELDRARQEADTLAVLAGTAPVTGPGLTLTVSDPRGNVDAWILVDALQELRDAGAEAIELSGVRVVASTYIIDAPGGGMTVDGATVAAPYVLRVIGEAHTLAQAMRIPGGVLDTVATRDGAQAEITNSDRIEIGALRTVPSPRFARPAD</sequence>
<keyword evidence="3" id="KW-0812">Transmembrane</keyword>
<feature type="region of interest" description="Disordered" evidence="2">
    <location>
        <begin position="1"/>
        <end position="26"/>
    </location>
</feature>
<dbReference type="GO" id="GO:0005886">
    <property type="term" value="C:plasma membrane"/>
    <property type="evidence" value="ECO:0007669"/>
    <property type="project" value="TreeGrafter"/>
</dbReference>
<feature type="transmembrane region" description="Helical" evidence="3">
    <location>
        <begin position="36"/>
        <end position="59"/>
    </location>
</feature>
<protein>
    <submittedName>
        <fullName evidence="4">Uncharacterized conserved protein YlxW, UPF0749 family</fullName>
    </submittedName>
</protein>
<accession>A0A0S4QWW1</accession>
<dbReference type="PANTHER" id="PTHR37313:SF2">
    <property type="entry name" value="UPF0749 PROTEIN YLXX"/>
    <property type="match status" value="1"/>
</dbReference>
<keyword evidence="5" id="KW-1185">Reference proteome</keyword>
<evidence type="ECO:0000256" key="2">
    <source>
        <dbReference type="SAM" id="MobiDB-lite"/>
    </source>
</evidence>
<dbReference type="PANTHER" id="PTHR37313">
    <property type="entry name" value="UPF0749 PROTEIN RV1825"/>
    <property type="match status" value="1"/>
</dbReference>
<gene>
    <name evidence="4" type="ORF">Ga0074812_12878</name>
</gene>
<evidence type="ECO:0000313" key="4">
    <source>
        <dbReference type="EMBL" id="CUU59506.1"/>
    </source>
</evidence>
<name>A0A0S4QWW1_9ACTN</name>
<evidence type="ECO:0000256" key="3">
    <source>
        <dbReference type="SAM" id="Phobius"/>
    </source>
</evidence>